<gene>
    <name evidence="1" type="ORF">SAMN05421760_102423</name>
</gene>
<evidence type="ECO:0000313" key="2">
    <source>
        <dbReference type="Proteomes" id="UP000185999"/>
    </source>
</evidence>
<reference evidence="2" key="1">
    <citation type="submission" date="2017-01" db="EMBL/GenBank/DDBJ databases">
        <authorList>
            <person name="Varghese N."/>
            <person name="Submissions S."/>
        </authorList>
    </citation>
    <scope>NUCLEOTIDE SEQUENCE [LARGE SCALE GENOMIC DNA]</scope>
    <source>
        <strain evidence="2">DSM 22306</strain>
    </source>
</reference>
<protein>
    <submittedName>
        <fullName evidence="1">Uncharacterized protein</fullName>
    </submittedName>
</protein>
<keyword evidence="2" id="KW-1185">Reference proteome</keyword>
<dbReference type="OrthoDB" id="7066698at2"/>
<dbReference type="AlphaFoldDB" id="A0A1N7KGT6"/>
<dbReference type="Proteomes" id="UP000185999">
    <property type="component" value="Unassembled WGS sequence"/>
</dbReference>
<sequence>MKHYQDTETGKIWAFENSLDLKTYKNRNVPKTLVENVKEKPSGEFYWHNADWVNINDLPDGYKEPASSVPIYNPAWVTFLFPVGTFVWPDSKPLLEISLEQVNSNNYQGSMFQELATTIKLSNSELPALITHDGSLALPMCTTFPDASVALNTMNNIEGAIFLGGLILSPTSHKTIECGSLSEIGQRVHSNIVSTHNRFRSNSASLSERIALCHPNYIMVSDLKSAFSIGVQVLEHIGNLSPNFLVKGHNALVAWDLSGALSNLWISVEQITSYLWENKITSNLKDLESSISKEYSQLQKSKQDWKISVRHNLLKKAGYISKPNFDVLGKARQRRNKLAHNGSLPEFEVVESLWFALISLIEEHSKVSLEKLRQCTSLGDGKFNKHFPPGFSEEQNITRAEFPEWPLEERN</sequence>
<name>A0A1N7KGT6_9GAMM</name>
<evidence type="ECO:0000313" key="1">
    <source>
        <dbReference type="EMBL" id="SIS60690.1"/>
    </source>
</evidence>
<proteinExistence type="predicted"/>
<organism evidence="1 2">
    <name type="scientific">Neptunomonas antarctica</name>
    <dbReference type="NCBI Taxonomy" id="619304"/>
    <lineage>
        <taxon>Bacteria</taxon>
        <taxon>Pseudomonadati</taxon>
        <taxon>Pseudomonadota</taxon>
        <taxon>Gammaproteobacteria</taxon>
        <taxon>Oceanospirillales</taxon>
        <taxon>Oceanospirillaceae</taxon>
        <taxon>Neptunomonas</taxon>
    </lineage>
</organism>
<accession>A0A1N7KGT6</accession>
<dbReference type="EMBL" id="FTOE01000002">
    <property type="protein sequence ID" value="SIS60690.1"/>
    <property type="molecule type" value="Genomic_DNA"/>
</dbReference>
<dbReference type="RefSeq" id="WP_054343352.1">
    <property type="nucleotide sequence ID" value="NZ_FTOE01000002.1"/>
</dbReference>